<dbReference type="STRING" id="70667.A0A183S753"/>
<reference evidence="6" key="1">
    <citation type="submission" date="2016-06" db="UniProtKB">
        <authorList>
            <consortium name="WormBaseParasite"/>
        </authorList>
    </citation>
    <scope>IDENTIFICATION</scope>
</reference>
<dbReference type="Proteomes" id="UP000275846">
    <property type="component" value="Unassembled WGS sequence"/>
</dbReference>
<proteinExistence type="inferred from homology"/>
<accession>A0A183S753</accession>
<evidence type="ECO:0000313" key="4">
    <source>
        <dbReference type="EMBL" id="VDL81054.1"/>
    </source>
</evidence>
<comment type="similarity">
    <text evidence="3">Belongs to the F-actin-capping protein alpha subunit family.</text>
</comment>
<organism evidence="6">
    <name type="scientific">Schistocephalus solidus</name>
    <name type="common">Tapeworm</name>
    <dbReference type="NCBI Taxonomy" id="70667"/>
    <lineage>
        <taxon>Eukaryota</taxon>
        <taxon>Metazoa</taxon>
        <taxon>Spiralia</taxon>
        <taxon>Lophotrochozoa</taxon>
        <taxon>Platyhelminthes</taxon>
        <taxon>Cestoda</taxon>
        <taxon>Eucestoda</taxon>
        <taxon>Diphyllobothriidea</taxon>
        <taxon>Diphyllobothriidae</taxon>
        <taxon>Schistocephalus</taxon>
    </lineage>
</organism>
<comment type="subunit">
    <text evidence="3">Heterodimer of an alpha and a beta subunit.</text>
</comment>
<dbReference type="PRINTS" id="PR00191">
    <property type="entry name" value="FACTINCAPA"/>
</dbReference>
<dbReference type="GO" id="GO:0008290">
    <property type="term" value="C:F-actin capping protein complex"/>
    <property type="evidence" value="ECO:0007669"/>
    <property type="project" value="UniProtKB-UniRule"/>
</dbReference>
<comment type="function">
    <text evidence="3">F-actin-capping proteins bind in a Ca(2+)-independent manner to the fast growing ends of actin filaments (barbed end) thereby blocking the exchange of subunits at these ends. Unlike other capping proteins (such as gelsolin and severin), these proteins do not sever actin filaments.</text>
</comment>
<keyword evidence="5" id="KW-1185">Reference proteome</keyword>
<dbReference type="GO" id="GO:0051016">
    <property type="term" value="P:barbed-end actin filament capping"/>
    <property type="evidence" value="ECO:0007669"/>
    <property type="project" value="UniProtKB-UniRule"/>
</dbReference>
<dbReference type="SUPFAM" id="SSF90096">
    <property type="entry name" value="Subunits of heterodimeric actin filament capping protein Capz"/>
    <property type="match status" value="1"/>
</dbReference>
<dbReference type="PANTHER" id="PTHR10653">
    <property type="entry name" value="F-ACTIN-CAPPING PROTEIN SUBUNIT ALPHA"/>
    <property type="match status" value="1"/>
</dbReference>
<dbReference type="GO" id="GO:0051015">
    <property type="term" value="F:actin filament binding"/>
    <property type="evidence" value="ECO:0007669"/>
    <property type="project" value="TreeGrafter"/>
</dbReference>
<gene>
    <name evidence="4" type="ORF">SSLN_LOCUS51</name>
</gene>
<dbReference type="InterPro" id="IPR002189">
    <property type="entry name" value="CapZ_alpha"/>
</dbReference>
<dbReference type="InterPro" id="IPR037282">
    <property type="entry name" value="CapZ_alpha/beta"/>
</dbReference>
<evidence type="ECO:0000256" key="2">
    <source>
        <dbReference type="ARBA" id="ARBA00023203"/>
    </source>
</evidence>
<sequence length="94" mass="10277">MSTHIFEQGNVQLMSSKKHTFDVAAVSPEALACDVAAKIAEFDTNYQTALGLNLDSLSSNAFKALRRQLPMTRAKVEWNKIAAYQAGAEISRTS</sequence>
<evidence type="ECO:0000256" key="1">
    <source>
        <dbReference type="ARBA" id="ARBA00022467"/>
    </source>
</evidence>
<dbReference type="OrthoDB" id="340550at2759"/>
<dbReference type="Pfam" id="PF01267">
    <property type="entry name" value="F-actin_cap_A"/>
    <property type="match status" value="1"/>
</dbReference>
<evidence type="ECO:0000313" key="6">
    <source>
        <dbReference type="WBParaSite" id="SSLN_0000005001-mRNA-1"/>
    </source>
</evidence>
<dbReference type="EMBL" id="UYSU01000024">
    <property type="protein sequence ID" value="VDL81054.1"/>
    <property type="molecule type" value="Genomic_DNA"/>
</dbReference>
<keyword evidence="2 3" id="KW-0009">Actin-binding</keyword>
<dbReference type="WBParaSite" id="SSLN_0000005001-mRNA-1">
    <property type="protein sequence ID" value="SSLN_0000005001-mRNA-1"/>
    <property type="gene ID" value="SSLN_0000005001"/>
</dbReference>
<evidence type="ECO:0000313" key="5">
    <source>
        <dbReference type="Proteomes" id="UP000275846"/>
    </source>
</evidence>
<protein>
    <recommendedName>
        <fullName evidence="3">F-actin-capping protein subunit alpha</fullName>
    </recommendedName>
</protein>
<keyword evidence="1 3" id="KW-0117">Actin capping</keyword>
<dbReference type="PANTHER" id="PTHR10653:SF0">
    <property type="entry name" value="F-ACTIN-CAPPING PROTEIN SUBUNIT ALPHA"/>
    <property type="match status" value="1"/>
</dbReference>
<dbReference type="Gene3D" id="3.90.1150.210">
    <property type="entry name" value="F-actin capping protein, beta subunit"/>
    <property type="match status" value="1"/>
</dbReference>
<name>A0A183S753_SCHSO</name>
<dbReference type="GO" id="GO:0030863">
    <property type="term" value="C:cortical cytoskeleton"/>
    <property type="evidence" value="ECO:0007669"/>
    <property type="project" value="TreeGrafter"/>
</dbReference>
<evidence type="ECO:0000256" key="3">
    <source>
        <dbReference type="RuleBase" id="RU365077"/>
    </source>
</evidence>
<dbReference type="GO" id="GO:0030036">
    <property type="term" value="P:actin cytoskeleton organization"/>
    <property type="evidence" value="ECO:0007669"/>
    <property type="project" value="TreeGrafter"/>
</dbReference>
<reference evidence="4 5" key="2">
    <citation type="submission" date="2018-11" db="EMBL/GenBank/DDBJ databases">
        <authorList>
            <consortium name="Pathogen Informatics"/>
        </authorList>
    </citation>
    <scope>NUCLEOTIDE SEQUENCE [LARGE SCALE GENOMIC DNA]</scope>
    <source>
        <strain evidence="4 5">NST_G2</strain>
    </source>
</reference>
<dbReference type="InterPro" id="IPR042276">
    <property type="entry name" value="CapZ_alpha/beta_2"/>
</dbReference>
<dbReference type="AlphaFoldDB" id="A0A183S753"/>